<dbReference type="PANTHER" id="PTHR22950">
    <property type="entry name" value="AMINO ACID TRANSPORTER"/>
    <property type="match status" value="1"/>
</dbReference>
<feature type="transmembrane region" description="Helical" evidence="10">
    <location>
        <begin position="174"/>
        <end position="197"/>
    </location>
</feature>
<feature type="region of interest" description="Disordered" evidence="9">
    <location>
        <begin position="52"/>
        <end position="77"/>
    </location>
</feature>
<evidence type="ECO:0000256" key="5">
    <source>
        <dbReference type="ARBA" id="ARBA00022775"/>
    </source>
</evidence>
<evidence type="ECO:0000256" key="1">
    <source>
        <dbReference type="ARBA" id="ARBA00004439"/>
    </source>
</evidence>
<comment type="similarity">
    <text evidence="2">Belongs to the amino acid/polyamine transporter 2 family.</text>
</comment>
<reference evidence="13" key="1">
    <citation type="submission" date="2025-08" db="UniProtKB">
        <authorList>
            <consortium name="RefSeq"/>
        </authorList>
    </citation>
    <scope>IDENTIFICATION</scope>
</reference>
<feature type="transmembrane region" description="Helical" evidence="10">
    <location>
        <begin position="209"/>
        <end position="228"/>
    </location>
</feature>
<keyword evidence="3" id="KW-0813">Transport</keyword>
<keyword evidence="7 10" id="KW-0472">Membrane</keyword>
<keyword evidence="12" id="KW-1185">Reference proteome</keyword>
<feature type="region of interest" description="Disordered" evidence="9">
    <location>
        <begin position="16"/>
        <end position="40"/>
    </location>
</feature>
<feature type="transmembrane region" description="Helical" evidence="10">
    <location>
        <begin position="269"/>
        <end position="288"/>
    </location>
</feature>
<comment type="subcellular location">
    <subcellularLocation>
        <location evidence="1">Cytoplasmic vesicle membrane</location>
        <topology evidence="1">Multi-pass membrane protein</topology>
    </subcellularLocation>
</comment>
<evidence type="ECO:0000256" key="4">
    <source>
        <dbReference type="ARBA" id="ARBA00022692"/>
    </source>
</evidence>
<keyword evidence="4 10" id="KW-0812">Transmembrane</keyword>
<evidence type="ECO:0000256" key="8">
    <source>
        <dbReference type="ARBA" id="ARBA00023329"/>
    </source>
</evidence>
<evidence type="ECO:0000313" key="13">
    <source>
        <dbReference type="RefSeq" id="XP_031571770.1"/>
    </source>
</evidence>
<feature type="domain" description="Amino acid transporter transmembrane" evidence="11">
    <location>
        <begin position="86"/>
        <end position="421"/>
    </location>
</feature>
<dbReference type="GO" id="GO:0030659">
    <property type="term" value="C:cytoplasmic vesicle membrane"/>
    <property type="evidence" value="ECO:0007669"/>
    <property type="project" value="UniProtKB-SubCell"/>
</dbReference>
<feature type="transmembrane region" description="Helical" evidence="10">
    <location>
        <begin position="308"/>
        <end position="331"/>
    </location>
</feature>
<keyword evidence="5" id="KW-0532">Neurotransmitter transport</keyword>
<feature type="transmembrane region" description="Helical" evidence="10">
    <location>
        <begin position="400"/>
        <end position="420"/>
    </location>
</feature>
<dbReference type="Proteomes" id="UP000515163">
    <property type="component" value="Unplaced"/>
</dbReference>
<accession>A0A6P8J236</accession>
<feature type="transmembrane region" description="Helical" evidence="10">
    <location>
        <begin position="234"/>
        <end position="257"/>
    </location>
</feature>
<evidence type="ECO:0000259" key="11">
    <source>
        <dbReference type="Pfam" id="PF01490"/>
    </source>
</evidence>
<organism evidence="12 13">
    <name type="scientific">Actinia tenebrosa</name>
    <name type="common">Australian red waratah sea anemone</name>
    <dbReference type="NCBI Taxonomy" id="6105"/>
    <lineage>
        <taxon>Eukaryota</taxon>
        <taxon>Metazoa</taxon>
        <taxon>Cnidaria</taxon>
        <taxon>Anthozoa</taxon>
        <taxon>Hexacorallia</taxon>
        <taxon>Actiniaria</taxon>
        <taxon>Actiniidae</taxon>
        <taxon>Actinia</taxon>
    </lineage>
</organism>
<dbReference type="Pfam" id="PF01490">
    <property type="entry name" value="Aa_trans"/>
    <property type="match status" value="1"/>
</dbReference>
<dbReference type="OrthoDB" id="6021076at2759"/>
<evidence type="ECO:0000256" key="3">
    <source>
        <dbReference type="ARBA" id="ARBA00022448"/>
    </source>
</evidence>
<dbReference type="InterPro" id="IPR013057">
    <property type="entry name" value="AA_transpt_TM"/>
</dbReference>
<evidence type="ECO:0000256" key="9">
    <source>
        <dbReference type="SAM" id="MobiDB-lite"/>
    </source>
</evidence>
<evidence type="ECO:0000256" key="2">
    <source>
        <dbReference type="ARBA" id="ARBA00008066"/>
    </source>
</evidence>
<dbReference type="PANTHER" id="PTHR22950:SF689">
    <property type="entry name" value="VESICULAR INHIBITORY AMINO ACID TRANSPORTER"/>
    <property type="match status" value="1"/>
</dbReference>
<dbReference type="GO" id="GO:0005774">
    <property type="term" value="C:vacuolar membrane"/>
    <property type="evidence" value="ECO:0007669"/>
    <property type="project" value="TreeGrafter"/>
</dbReference>
<protein>
    <submittedName>
        <fullName evidence="13">Vesicular inhibitory amino acid transporter-like</fullName>
    </submittedName>
</protein>
<dbReference type="GeneID" id="116305910"/>
<evidence type="ECO:0000256" key="10">
    <source>
        <dbReference type="SAM" id="Phobius"/>
    </source>
</evidence>
<dbReference type="KEGG" id="aten:116305910"/>
<feature type="non-terminal residue" evidence="13">
    <location>
        <position position="433"/>
    </location>
</feature>
<name>A0A6P8J236_ACTTE</name>
<evidence type="ECO:0000313" key="12">
    <source>
        <dbReference type="Proteomes" id="UP000515163"/>
    </source>
</evidence>
<gene>
    <name evidence="13" type="primary">LOC116305910</name>
</gene>
<keyword evidence="8" id="KW-0968">Cytoplasmic vesicle</keyword>
<keyword evidence="6 10" id="KW-1133">Transmembrane helix</keyword>
<dbReference type="GO" id="GO:0006836">
    <property type="term" value="P:neurotransmitter transport"/>
    <property type="evidence" value="ECO:0007669"/>
    <property type="project" value="UniProtKB-KW"/>
</dbReference>
<dbReference type="InParanoid" id="A0A6P8J236"/>
<dbReference type="GO" id="GO:0015179">
    <property type="term" value="F:L-amino acid transmembrane transporter activity"/>
    <property type="evidence" value="ECO:0007669"/>
    <property type="project" value="TreeGrafter"/>
</dbReference>
<sequence>MDRFTGVLQAVLPKSLTRQKKTNPPYDQYSHVPKEEESFTEEDFEFGGKAYTLGVDNDDKTEEQTNEKEGAKEEREEIDINEKKGKTSSLQAAWNISNLIQGTGTLGIPYAVSKGGYLSLAAIVLIAVVTNYTGKLIVRCLYDAPVAPDQGEKGRRIRKSYAELGHSCWKRNGALLVCGAQVLQTTCACILYVLLVADFFNDVYEKRPISLTAWTVLAGLLLLPSVFINQLSRISWLSMFSVFALFVVFVTVMGYGLTQRHTWSVHMPLSTLEGFPVAWGIILFSFVSHPYLPGIEENMASPESFDSVMNYSSCISAITKVAYGFIAVLTFKDSTKQEISENLPPGVLENSANALLGLNGLFSFALPSFTLFNILNKMKLSCLPRCFPDDDNPLSRLEKFQVYTLRMLFVGVTVLIAIAISRENSGIKIAINT</sequence>
<dbReference type="AlphaFoldDB" id="A0A6P8J236"/>
<proteinExistence type="inferred from homology"/>
<evidence type="ECO:0000256" key="6">
    <source>
        <dbReference type="ARBA" id="ARBA00022989"/>
    </source>
</evidence>
<dbReference type="RefSeq" id="XP_031571770.1">
    <property type="nucleotide sequence ID" value="XM_031715910.1"/>
</dbReference>
<feature type="transmembrane region" description="Helical" evidence="10">
    <location>
        <begin position="352"/>
        <end position="375"/>
    </location>
</feature>
<evidence type="ECO:0000256" key="7">
    <source>
        <dbReference type="ARBA" id="ARBA00023136"/>
    </source>
</evidence>
<feature type="compositionally biased region" description="Basic and acidic residues" evidence="9">
    <location>
        <begin position="62"/>
        <end position="77"/>
    </location>
</feature>